<proteinExistence type="predicted"/>
<organism evidence="2">
    <name type="scientific">uncultured Caudovirales phage</name>
    <dbReference type="NCBI Taxonomy" id="2100421"/>
    <lineage>
        <taxon>Viruses</taxon>
        <taxon>Duplodnaviria</taxon>
        <taxon>Heunggongvirae</taxon>
        <taxon>Uroviricota</taxon>
        <taxon>Caudoviricetes</taxon>
        <taxon>Peduoviridae</taxon>
        <taxon>Maltschvirus</taxon>
        <taxon>Maltschvirus maltsch</taxon>
    </lineage>
</organism>
<name>A0A6J7XFA1_9CAUD</name>
<keyword evidence="1" id="KW-0175">Coiled coil</keyword>
<feature type="coiled-coil region" evidence="1">
    <location>
        <begin position="302"/>
        <end position="329"/>
    </location>
</feature>
<evidence type="ECO:0000256" key="1">
    <source>
        <dbReference type="SAM" id="Coils"/>
    </source>
</evidence>
<evidence type="ECO:0000313" key="2">
    <source>
        <dbReference type="EMBL" id="CAB5226517.1"/>
    </source>
</evidence>
<protein>
    <submittedName>
        <fullName evidence="2">Uncharacterized protein</fullName>
    </submittedName>
</protein>
<dbReference type="EMBL" id="LR798360">
    <property type="protein sequence ID" value="CAB5226517.1"/>
    <property type="molecule type" value="Genomic_DNA"/>
</dbReference>
<reference evidence="2" key="1">
    <citation type="submission" date="2020-05" db="EMBL/GenBank/DDBJ databases">
        <authorList>
            <person name="Chiriac C."/>
            <person name="Salcher M."/>
            <person name="Ghai R."/>
            <person name="Kavagutti S V."/>
        </authorList>
    </citation>
    <scope>NUCLEOTIDE SEQUENCE</scope>
</reference>
<accession>A0A6J7XFA1</accession>
<gene>
    <name evidence="2" type="ORF">UFOVP760_291</name>
</gene>
<sequence length="345" mass="40100">MFDLFPKKKSVDEILETNEALYESVKKEDSNLASGLVDGVYEIIALKNELQHQLDENAKLNLQITALHKIIEGGKQSIDDLKKDVEGQQQLKDSLHRVNEKYIQKVTEQADRIILLENAIERWHSRANEWEKLDKELKSSVSELTKEVIGLRHLKTENVELIEKLKKETQKHPMYPLHWGGYDGAASTYPKQYSDWLHEQKEKYDKNIIDFVESEFSNEDPVEGKQVEFNPEELLKRVTEYADTLDSLPKSFPDEFQDEKTTADNLEERFDAGENVLDYFATPWSEPKWKCPCNKCKEAKTEKSWEEAASDLALKVAKLEKKIEELTIIKITSDPNYKYFLKNGK</sequence>